<protein>
    <submittedName>
        <fullName evidence="1">Uncharacterized protein</fullName>
    </submittedName>
</protein>
<dbReference type="Proteomes" id="UP001162060">
    <property type="component" value="Unassembled WGS sequence"/>
</dbReference>
<evidence type="ECO:0000313" key="1">
    <source>
        <dbReference type="EMBL" id="CAK7931615.1"/>
    </source>
</evidence>
<name>A0AAV1UAK2_9STRA</name>
<accession>A0AAV1UAK2</accession>
<reference evidence="1" key="1">
    <citation type="submission" date="2024-01" db="EMBL/GenBank/DDBJ databases">
        <authorList>
            <person name="Webb A."/>
        </authorList>
    </citation>
    <scope>NUCLEOTIDE SEQUENCE</scope>
    <source>
        <strain evidence="1">Pm1</strain>
    </source>
</reference>
<dbReference type="EMBL" id="CAKLBY020000178">
    <property type="protein sequence ID" value="CAK7931615.1"/>
    <property type="molecule type" value="Genomic_DNA"/>
</dbReference>
<proteinExistence type="predicted"/>
<organism evidence="1 2">
    <name type="scientific">Peronospora matthiolae</name>
    <dbReference type="NCBI Taxonomy" id="2874970"/>
    <lineage>
        <taxon>Eukaryota</taxon>
        <taxon>Sar</taxon>
        <taxon>Stramenopiles</taxon>
        <taxon>Oomycota</taxon>
        <taxon>Peronosporomycetes</taxon>
        <taxon>Peronosporales</taxon>
        <taxon>Peronosporaceae</taxon>
        <taxon>Peronospora</taxon>
    </lineage>
</organism>
<evidence type="ECO:0000313" key="2">
    <source>
        <dbReference type="Proteomes" id="UP001162060"/>
    </source>
</evidence>
<comment type="caution">
    <text evidence="1">The sequence shown here is derived from an EMBL/GenBank/DDBJ whole genome shotgun (WGS) entry which is preliminary data.</text>
</comment>
<dbReference type="AlphaFoldDB" id="A0AAV1UAK2"/>
<gene>
    <name evidence="1" type="ORF">PM001_LOCUS16765</name>
</gene>
<sequence length="83" mass="9140">MHLHIMSPVAGGEVFIVAIPDYAGNAYGKEAQMVARELSATEEEYLDARERGAPRSKKSFPGSNIAAKLARISSRMYSMENKH</sequence>